<proteinExistence type="predicted"/>
<dbReference type="EMBL" id="AUSU01009525">
    <property type="protein sequence ID" value="EPS58116.1"/>
    <property type="molecule type" value="Genomic_DNA"/>
</dbReference>
<protein>
    <recommendedName>
        <fullName evidence="3">HMA domain-containing protein</fullName>
    </recommendedName>
</protein>
<name>S8C0Y6_9LAMI</name>
<keyword evidence="2" id="KW-0479">Metal-binding</keyword>
<dbReference type="Gene3D" id="3.30.70.100">
    <property type="match status" value="1"/>
</dbReference>
<dbReference type="GO" id="GO:0046872">
    <property type="term" value="F:metal ion binding"/>
    <property type="evidence" value="ECO:0007669"/>
    <property type="project" value="UniProtKB-KW"/>
</dbReference>
<dbReference type="AlphaFoldDB" id="S8C0Y6"/>
<evidence type="ECO:0000256" key="2">
    <source>
        <dbReference type="ARBA" id="ARBA00022723"/>
    </source>
</evidence>
<comment type="caution">
    <text evidence="4">The sequence shown here is derived from an EMBL/GenBank/DDBJ whole genome shotgun (WGS) entry which is preliminary data.</text>
</comment>
<dbReference type="Pfam" id="PF00403">
    <property type="entry name" value="HMA"/>
    <property type="match status" value="1"/>
</dbReference>
<dbReference type="GO" id="GO:0009626">
    <property type="term" value="P:plant-type hypersensitive response"/>
    <property type="evidence" value="ECO:0007669"/>
    <property type="project" value="UniProtKB-KW"/>
</dbReference>
<dbReference type="PROSITE" id="PS50846">
    <property type="entry name" value="HMA_2"/>
    <property type="match status" value="1"/>
</dbReference>
<accession>S8C0Y6</accession>
<dbReference type="GO" id="GO:0016020">
    <property type="term" value="C:membrane"/>
    <property type="evidence" value="ECO:0007669"/>
    <property type="project" value="UniProtKB-SubCell"/>
</dbReference>
<feature type="domain" description="HMA" evidence="3">
    <location>
        <begin position="29"/>
        <end position="92"/>
    </location>
</feature>
<organism evidence="4 5">
    <name type="scientific">Genlisea aurea</name>
    <dbReference type="NCBI Taxonomy" id="192259"/>
    <lineage>
        <taxon>Eukaryota</taxon>
        <taxon>Viridiplantae</taxon>
        <taxon>Streptophyta</taxon>
        <taxon>Embryophyta</taxon>
        <taxon>Tracheophyta</taxon>
        <taxon>Spermatophyta</taxon>
        <taxon>Magnoliopsida</taxon>
        <taxon>eudicotyledons</taxon>
        <taxon>Gunneridae</taxon>
        <taxon>Pentapetalae</taxon>
        <taxon>asterids</taxon>
        <taxon>lamiids</taxon>
        <taxon>Lamiales</taxon>
        <taxon>Lentibulariaceae</taxon>
        <taxon>Genlisea</taxon>
    </lineage>
</organism>
<dbReference type="InterPro" id="IPR036163">
    <property type="entry name" value="HMA_dom_sf"/>
</dbReference>
<evidence type="ECO:0000313" key="5">
    <source>
        <dbReference type="Proteomes" id="UP000015453"/>
    </source>
</evidence>
<evidence type="ECO:0000313" key="4">
    <source>
        <dbReference type="EMBL" id="EPS58116.1"/>
    </source>
</evidence>
<gene>
    <name evidence="4" type="ORF">M569_16700</name>
</gene>
<evidence type="ECO:0000259" key="3">
    <source>
        <dbReference type="PROSITE" id="PS50846"/>
    </source>
</evidence>
<reference evidence="4 5" key="1">
    <citation type="journal article" date="2013" name="BMC Genomics">
        <title>The miniature genome of a carnivorous plant Genlisea aurea contains a low number of genes and short non-coding sequences.</title>
        <authorList>
            <person name="Leushkin E.V."/>
            <person name="Sutormin R.A."/>
            <person name="Nabieva E.R."/>
            <person name="Penin A.A."/>
            <person name="Kondrashov A.S."/>
            <person name="Logacheva M.D."/>
        </authorList>
    </citation>
    <scope>NUCLEOTIDE SEQUENCE [LARGE SCALE GENOMIC DNA]</scope>
</reference>
<sequence>EAGQAMGALHFLLNLLSIDDSRGKKRKTMETVEIKVKMDCEGCERRVKNAVRSLRGVKTVEVDRKQSRIAVTGLVDPVKVLKSVQQTGKRAEFWPYIPHNVKHFPHTAQYYDKRAPGGYVKNIQTVVTPQEAMAFVFSEDNPNACVVM</sequence>
<dbReference type="Proteomes" id="UP000015453">
    <property type="component" value="Unassembled WGS sequence"/>
</dbReference>
<dbReference type="PANTHER" id="PTHR22814">
    <property type="entry name" value="COPPER TRANSPORT PROTEIN ATOX1-RELATED"/>
    <property type="match status" value="1"/>
</dbReference>
<dbReference type="CDD" id="cd00371">
    <property type="entry name" value="HMA"/>
    <property type="match status" value="1"/>
</dbReference>
<dbReference type="OrthoDB" id="689350at2759"/>
<keyword evidence="5" id="KW-1185">Reference proteome</keyword>
<evidence type="ECO:0000256" key="1">
    <source>
        <dbReference type="ARBA" id="ARBA00004170"/>
    </source>
</evidence>
<dbReference type="PANTHER" id="PTHR22814:SF110">
    <property type="entry name" value="HEAVY METAL-ASSOCIATED ISOPRENYLATED PLANT PROTEIN 21"/>
    <property type="match status" value="1"/>
</dbReference>
<comment type="subcellular location">
    <subcellularLocation>
        <location evidence="1">Membrane</location>
        <topology evidence="1">Peripheral membrane protein</topology>
    </subcellularLocation>
</comment>
<feature type="non-terminal residue" evidence="4">
    <location>
        <position position="1"/>
    </location>
</feature>
<dbReference type="InterPro" id="IPR006121">
    <property type="entry name" value="HMA_dom"/>
</dbReference>
<dbReference type="SUPFAM" id="SSF55008">
    <property type="entry name" value="HMA, heavy metal-associated domain"/>
    <property type="match status" value="1"/>
</dbReference>